<evidence type="ECO:0000256" key="3">
    <source>
        <dbReference type="ARBA" id="ARBA00022552"/>
    </source>
</evidence>
<evidence type="ECO:0000256" key="1">
    <source>
        <dbReference type="ARBA" id="ARBA00022490"/>
    </source>
</evidence>
<dbReference type="GO" id="GO:0043022">
    <property type="term" value="F:ribosome binding"/>
    <property type="evidence" value="ECO:0007669"/>
    <property type="project" value="InterPro"/>
</dbReference>
<dbReference type="HAMAP" id="MF_00014">
    <property type="entry name" value="Ribosome_mat_RimM"/>
    <property type="match status" value="1"/>
</dbReference>
<protein>
    <recommendedName>
        <fullName evidence="5">Ribosome maturation factor RimM</fullName>
    </recommendedName>
</protein>
<comment type="subunit">
    <text evidence="5">Binds ribosomal protein uS19.</text>
</comment>
<organism evidence="8 9">
    <name type="scientific">Salinibacillus kushneri</name>
    <dbReference type="NCBI Taxonomy" id="237682"/>
    <lineage>
        <taxon>Bacteria</taxon>
        <taxon>Bacillati</taxon>
        <taxon>Bacillota</taxon>
        <taxon>Bacilli</taxon>
        <taxon>Bacillales</taxon>
        <taxon>Bacillaceae</taxon>
        <taxon>Salinibacillus</taxon>
    </lineage>
</organism>
<keyword evidence="2 5" id="KW-0690">Ribosome biogenesis</keyword>
<reference evidence="9" key="1">
    <citation type="submission" date="2016-10" db="EMBL/GenBank/DDBJ databases">
        <authorList>
            <person name="Varghese N."/>
            <person name="Submissions S."/>
        </authorList>
    </citation>
    <scope>NUCLEOTIDE SEQUENCE [LARGE SCALE GENOMIC DNA]</scope>
    <source>
        <strain evidence="9">CGMCC 1.3566</strain>
    </source>
</reference>
<comment type="similarity">
    <text evidence="5">Belongs to the RimM family.</text>
</comment>
<comment type="domain">
    <text evidence="5">The PRC barrel domain binds ribosomal protein uS19.</text>
</comment>
<evidence type="ECO:0000313" key="9">
    <source>
        <dbReference type="Proteomes" id="UP000199095"/>
    </source>
</evidence>
<feature type="domain" description="RimM N-terminal" evidence="6">
    <location>
        <begin position="12"/>
        <end position="95"/>
    </location>
</feature>
<dbReference type="GO" id="GO:0006364">
    <property type="term" value="P:rRNA processing"/>
    <property type="evidence" value="ECO:0007669"/>
    <property type="project" value="UniProtKB-UniRule"/>
</dbReference>
<dbReference type="STRING" id="237682.SAMN05421676_10918"/>
<dbReference type="GO" id="GO:0042274">
    <property type="term" value="P:ribosomal small subunit biogenesis"/>
    <property type="evidence" value="ECO:0007669"/>
    <property type="project" value="UniProtKB-UniRule"/>
</dbReference>
<evidence type="ECO:0000259" key="6">
    <source>
        <dbReference type="Pfam" id="PF01782"/>
    </source>
</evidence>
<dbReference type="InterPro" id="IPR002676">
    <property type="entry name" value="RimM_N"/>
</dbReference>
<comment type="function">
    <text evidence="5">An accessory protein needed during the final step in the assembly of 30S ribosomal subunit, possibly for assembly of the head region. Essential for efficient processing of 16S rRNA. May be needed both before and after RbfA during the maturation of 16S rRNA. It has affinity for free ribosomal 30S subunits but not for 70S ribosomes.</text>
</comment>
<feature type="domain" description="PRC-barrel" evidence="7">
    <location>
        <begin position="102"/>
        <end position="175"/>
    </location>
</feature>
<proteinExistence type="inferred from homology"/>
<evidence type="ECO:0000256" key="4">
    <source>
        <dbReference type="ARBA" id="ARBA00023186"/>
    </source>
</evidence>
<dbReference type="InterPro" id="IPR011033">
    <property type="entry name" value="PRC_barrel-like_sf"/>
</dbReference>
<dbReference type="SUPFAM" id="SSF50447">
    <property type="entry name" value="Translation proteins"/>
    <property type="match status" value="1"/>
</dbReference>
<keyword evidence="1 5" id="KW-0963">Cytoplasm</keyword>
<dbReference type="SUPFAM" id="SSF50346">
    <property type="entry name" value="PRC-barrel domain"/>
    <property type="match status" value="1"/>
</dbReference>
<evidence type="ECO:0000313" key="8">
    <source>
        <dbReference type="EMBL" id="SET83554.1"/>
    </source>
</evidence>
<name>A0A1I0HKD3_9BACI</name>
<keyword evidence="4 5" id="KW-0143">Chaperone</keyword>
<keyword evidence="3 5" id="KW-0698">rRNA processing</keyword>
<evidence type="ECO:0000259" key="7">
    <source>
        <dbReference type="Pfam" id="PF05239"/>
    </source>
</evidence>
<evidence type="ECO:0000256" key="5">
    <source>
        <dbReference type="HAMAP-Rule" id="MF_00014"/>
    </source>
</evidence>
<gene>
    <name evidence="5" type="primary">rimM</name>
    <name evidence="8" type="ORF">SAMN05421676_10918</name>
</gene>
<dbReference type="PANTHER" id="PTHR33692:SF1">
    <property type="entry name" value="RIBOSOME MATURATION FACTOR RIMM"/>
    <property type="match status" value="1"/>
</dbReference>
<evidence type="ECO:0000256" key="2">
    <source>
        <dbReference type="ARBA" id="ARBA00022517"/>
    </source>
</evidence>
<comment type="subcellular location">
    <subcellularLocation>
        <location evidence="5">Cytoplasm</location>
    </subcellularLocation>
</comment>
<dbReference type="InterPro" id="IPR011961">
    <property type="entry name" value="RimM"/>
</dbReference>
<sequence length="176" mass="19922">MMGDVSMEMFNVGKIVNTHGIKGEVKVIKITDFDERLEPGSKLFWVSSDESDIIPLEVDGHRIHKNFHLLHFHGYSSINDVEPLKEGMLKISEDQLKTLDDGEYYYHEIIDCAVETDAGEEIGIVKEILSPGANDIWVVKQGGQKDVLIPYIEDIVKQVDVENKRIIIDPMEGLLD</sequence>
<dbReference type="PANTHER" id="PTHR33692">
    <property type="entry name" value="RIBOSOME MATURATION FACTOR RIMM"/>
    <property type="match status" value="1"/>
</dbReference>
<keyword evidence="9" id="KW-1185">Reference proteome</keyword>
<dbReference type="Gene3D" id="2.30.30.240">
    <property type="entry name" value="PRC-barrel domain"/>
    <property type="match status" value="1"/>
</dbReference>
<dbReference type="Gene3D" id="2.40.30.60">
    <property type="entry name" value="RimM"/>
    <property type="match status" value="1"/>
</dbReference>
<accession>A0A1I0HKD3</accession>
<dbReference type="EMBL" id="FOHJ01000009">
    <property type="protein sequence ID" value="SET83554.1"/>
    <property type="molecule type" value="Genomic_DNA"/>
</dbReference>
<dbReference type="Proteomes" id="UP000199095">
    <property type="component" value="Unassembled WGS sequence"/>
</dbReference>
<dbReference type="Pfam" id="PF01782">
    <property type="entry name" value="RimM"/>
    <property type="match status" value="1"/>
</dbReference>
<dbReference type="GO" id="GO:0005840">
    <property type="term" value="C:ribosome"/>
    <property type="evidence" value="ECO:0007669"/>
    <property type="project" value="InterPro"/>
</dbReference>
<dbReference type="Pfam" id="PF05239">
    <property type="entry name" value="PRC"/>
    <property type="match status" value="1"/>
</dbReference>
<dbReference type="InterPro" id="IPR027275">
    <property type="entry name" value="PRC-brl_dom"/>
</dbReference>
<dbReference type="InterPro" id="IPR036976">
    <property type="entry name" value="RimM_N_sf"/>
</dbReference>
<dbReference type="AlphaFoldDB" id="A0A1I0HKD3"/>
<dbReference type="GO" id="GO:0005737">
    <property type="term" value="C:cytoplasm"/>
    <property type="evidence" value="ECO:0007669"/>
    <property type="project" value="UniProtKB-SubCell"/>
</dbReference>
<dbReference type="InterPro" id="IPR009000">
    <property type="entry name" value="Transl_B-barrel_sf"/>
</dbReference>
<dbReference type="NCBIfam" id="TIGR02273">
    <property type="entry name" value="16S_RimM"/>
    <property type="match status" value="1"/>
</dbReference>